<dbReference type="Pfam" id="PF10292">
    <property type="entry name" value="7TM_GPCR_Srab"/>
    <property type="match status" value="1"/>
</dbReference>
<feature type="transmembrane region" description="Helical" evidence="5">
    <location>
        <begin position="276"/>
        <end position="298"/>
    </location>
</feature>
<evidence type="ECO:0000313" key="6">
    <source>
        <dbReference type="EMBL" id="KAK0428778.1"/>
    </source>
</evidence>
<proteinExistence type="predicted"/>
<feature type="transmembrane region" description="Helical" evidence="5">
    <location>
        <begin position="20"/>
        <end position="42"/>
    </location>
</feature>
<dbReference type="GO" id="GO:0016020">
    <property type="term" value="C:membrane"/>
    <property type="evidence" value="ECO:0007669"/>
    <property type="project" value="UniProtKB-SubCell"/>
</dbReference>
<dbReference type="PANTHER" id="PTHR46561:SF11">
    <property type="entry name" value="SERPENTINE RECEPTOR CLASS ALPHA_BETA-14"/>
    <property type="match status" value="1"/>
</dbReference>
<evidence type="ECO:0000256" key="4">
    <source>
        <dbReference type="ARBA" id="ARBA00023136"/>
    </source>
</evidence>
<protein>
    <submittedName>
        <fullName evidence="6">Uncharacterized protein</fullName>
    </submittedName>
</protein>
<evidence type="ECO:0000256" key="3">
    <source>
        <dbReference type="ARBA" id="ARBA00022989"/>
    </source>
</evidence>
<keyword evidence="7" id="KW-1185">Reference proteome</keyword>
<evidence type="ECO:0000313" key="7">
    <source>
        <dbReference type="Proteomes" id="UP001175271"/>
    </source>
</evidence>
<gene>
    <name evidence="6" type="ORF">QR680_010998</name>
</gene>
<feature type="transmembrane region" description="Helical" evidence="5">
    <location>
        <begin position="190"/>
        <end position="213"/>
    </location>
</feature>
<dbReference type="InterPro" id="IPR019408">
    <property type="entry name" value="7TM_GPCR_serpentine_rcpt_Srab"/>
</dbReference>
<dbReference type="AlphaFoldDB" id="A0AA39MCH0"/>
<keyword evidence="4 5" id="KW-0472">Membrane</keyword>
<comment type="caution">
    <text evidence="6">The sequence shown here is derived from an EMBL/GenBank/DDBJ whole genome shotgun (WGS) entry which is preliminary data.</text>
</comment>
<dbReference type="EMBL" id="JAUCMV010000001">
    <property type="protein sequence ID" value="KAK0428778.1"/>
    <property type="molecule type" value="Genomic_DNA"/>
</dbReference>
<sequence length="343" mass="38762">MSTFQQLCDQAEAYADNVNLLIILAVKSAMSAVGLAGFIVVYKRQRLTNTFHCNARLLLRFHIAFVILSSMGILIPDGYNFIHYTVVRWLRNHKDCPVTPMSQYFTILRMLKLTGYDGSTYTAAAWVLERVYATMFTHSYEKKCSALGWALSCTATAAALIGTAVRISLGDYSMPIPVMMITGSSYKFNMTVQTVAACVEVFNVLILLILLVINRRRLRKSAGIARSLTTKYQIRENVLATSLILPLALLHCLLYFPAAIVMPLVTKQGLSPYERVILFANSEWLVVYSLALPLLLWWRNGVKKSHVESLVRNNLIGEKYKNDRKEGKVETAKYFEMFNQMLA</sequence>
<reference evidence="6" key="1">
    <citation type="submission" date="2023-06" db="EMBL/GenBank/DDBJ databases">
        <title>Genomic analysis of the entomopathogenic nematode Steinernema hermaphroditum.</title>
        <authorList>
            <person name="Schwarz E.M."/>
            <person name="Heppert J.K."/>
            <person name="Baniya A."/>
            <person name="Schwartz H.T."/>
            <person name="Tan C.-H."/>
            <person name="Antoshechkin I."/>
            <person name="Sternberg P.W."/>
            <person name="Goodrich-Blair H."/>
            <person name="Dillman A.R."/>
        </authorList>
    </citation>
    <scope>NUCLEOTIDE SEQUENCE</scope>
    <source>
        <strain evidence="6">PS9179</strain>
        <tissue evidence="6">Whole animal</tissue>
    </source>
</reference>
<evidence type="ECO:0000256" key="2">
    <source>
        <dbReference type="ARBA" id="ARBA00022692"/>
    </source>
</evidence>
<feature type="transmembrane region" description="Helical" evidence="5">
    <location>
        <begin position="234"/>
        <end position="256"/>
    </location>
</feature>
<dbReference type="PANTHER" id="PTHR46561">
    <property type="entry name" value="SERPENTINE RECEPTOR, CLASS AB (CLASS A-LIKE)-RELATED"/>
    <property type="match status" value="1"/>
</dbReference>
<feature type="transmembrane region" description="Helical" evidence="5">
    <location>
        <begin position="63"/>
        <end position="82"/>
    </location>
</feature>
<keyword evidence="2 5" id="KW-0812">Transmembrane</keyword>
<organism evidence="6 7">
    <name type="scientific">Steinernema hermaphroditum</name>
    <dbReference type="NCBI Taxonomy" id="289476"/>
    <lineage>
        <taxon>Eukaryota</taxon>
        <taxon>Metazoa</taxon>
        <taxon>Ecdysozoa</taxon>
        <taxon>Nematoda</taxon>
        <taxon>Chromadorea</taxon>
        <taxon>Rhabditida</taxon>
        <taxon>Tylenchina</taxon>
        <taxon>Panagrolaimomorpha</taxon>
        <taxon>Strongyloidoidea</taxon>
        <taxon>Steinernematidae</taxon>
        <taxon>Steinernema</taxon>
    </lineage>
</organism>
<keyword evidence="3 5" id="KW-1133">Transmembrane helix</keyword>
<evidence type="ECO:0000256" key="5">
    <source>
        <dbReference type="SAM" id="Phobius"/>
    </source>
</evidence>
<accession>A0AA39MCH0</accession>
<dbReference type="InterPro" id="IPR053286">
    <property type="entry name" value="Nematode_rcpt-like_srab"/>
</dbReference>
<name>A0AA39MCH0_9BILA</name>
<evidence type="ECO:0000256" key="1">
    <source>
        <dbReference type="ARBA" id="ARBA00004141"/>
    </source>
</evidence>
<feature type="transmembrane region" description="Helical" evidence="5">
    <location>
        <begin position="147"/>
        <end position="170"/>
    </location>
</feature>
<dbReference type="Proteomes" id="UP001175271">
    <property type="component" value="Unassembled WGS sequence"/>
</dbReference>
<comment type="subcellular location">
    <subcellularLocation>
        <location evidence="1">Membrane</location>
        <topology evidence="1">Multi-pass membrane protein</topology>
    </subcellularLocation>
</comment>